<sequence>MVLYRISNCLHAKDYSGTGAKLFGGRWNSVGTPLHYMASTRALAALEVLVNKNSMINCTNLCLTVFELPEKSIKMLGITDLPENWKNYPAPLSLSKLGDNFVKENDFLLLKVPSSVIDDEFNFLMNVNHPLADKIKIIEVKNFNFDSRLL</sequence>
<dbReference type="EMBL" id="BMDJ01000015">
    <property type="protein sequence ID" value="GGI29211.1"/>
    <property type="molecule type" value="Genomic_DNA"/>
</dbReference>
<protein>
    <recommendedName>
        <fullName evidence="1">RES domain-containing protein</fullName>
    </recommendedName>
</protein>
<proteinExistence type="predicted"/>
<comment type="caution">
    <text evidence="2">The sequence shown here is derived from an EMBL/GenBank/DDBJ whole genome shotgun (WGS) entry which is preliminary data.</text>
</comment>
<accession>A0ABQ2BNA2</accession>
<evidence type="ECO:0000313" key="3">
    <source>
        <dbReference type="Proteomes" id="UP000645390"/>
    </source>
</evidence>
<dbReference type="InterPro" id="IPR014914">
    <property type="entry name" value="RES_dom"/>
</dbReference>
<reference evidence="3" key="1">
    <citation type="journal article" date="2019" name="Int. J. Syst. Evol. Microbiol.">
        <title>The Global Catalogue of Microorganisms (GCM) 10K type strain sequencing project: providing services to taxonomists for standard genome sequencing and annotation.</title>
        <authorList>
            <consortium name="The Broad Institute Genomics Platform"/>
            <consortium name="The Broad Institute Genome Sequencing Center for Infectious Disease"/>
            <person name="Wu L."/>
            <person name="Ma J."/>
        </authorList>
    </citation>
    <scope>NUCLEOTIDE SEQUENCE [LARGE SCALE GENOMIC DNA]</scope>
    <source>
        <strain evidence="3">CCM 8939</strain>
    </source>
</reference>
<dbReference type="Pfam" id="PF08808">
    <property type="entry name" value="RES"/>
    <property type="match status" value="1"/>
</dbReference>
<dbReference type="RefSeq" id="WP_188417256.1">
    <property type="nucleotide sequence ID" value="NZ_BMDJ01000015.1"/>
</dbReference>
<feature type="domain" description="RES" evidence="1">
    <location>
        <begin position="14"/>
        <end position="139"/>
    </location>
</feature>
<dbReference type="SMART" id="SM00953">
    <property type="entry name" value="RES"/>
    <property type="match status" value="1"/>
</dbReference>
<organism evidence="2 3">
    <name type="scientific">Pedobacter mendelii</name>
    <dbReference type="NCBI Taxonomy" id="1908240"/>
    <lineage>
        <taxon>Bacteria</taxon>
        <taxon>Pseudomonadati</taxon>
        <taxon>Bacteroidota</taxon>
        <taxon>Sphingobacteriia</taxon>
        <taxon>Sphingobacteriales</taxon>
        <taxon>Sphingobacteriaceae</taxon>
        <taxon>Pedobacter</taxon>
    </lineage>
</organism>
<name>A0ABQ2BNA2_9SPHI</name>
<evidence type="ECO:0000259" key="1">
    <source>
        <dbReference type="SMART" id="SM00953"/>
    </source>
</evidence>
<dbReference type="Proteomes" id="UP000645390">
    <property type="component" value="Unassembled WGS sequence"/>
</dbReference>
<evidence type="ECO:0000313" key="2">
    <source>
        <dbReference type="EMBL" id="GGI29211.1"/>
    </source>
</evidence>
<keyword evidence="3" id="KW-1185">Reference proteome</keyword>
<gene>
    <name evidence="2" type="ORF">GCM10008119_36500</name>
</gene>